<keyword evidence="3" id="KW-1185">Reference proteome</keyword>
<accession>A0A2G9G3M0</accession>
<gene>
    <name evidence="2" type="ORF">CDL12_27601</name>
</gene>
<protein>
    <recommendedName>
        <fullName evidence="4">BED-type domain-containing protein</fullName>
    </recommendedName>
</protein>
<dbReference type="OrthoDB" id="1301685at2759"/>
<feature type="region of interest" description="Disordered" evidence="1">
    <location>
        <begin position="94"/>
        <end position="124"/>
    </location>
</feature>
<dbReference type="EMBL" id="NKXS01007296">
    <property type="protein sequence ID" value="PIM99897.1"/>
    <property type="molecule type" value="Genomic_DNA"/>
</dbReference>
<name>A0A2G9G3M0_9LAMI</name>
<evidence type="ECO:0008006" key="4">
    <source>
        <dbReference type="Google" id="ProtNLM"/>
    </source>
</evidence>
<evidence type="ECO:0000313" key="3">
    <source>
        <dbReference type="Proteomes" id="UP000231279"/>
    </source>
</evidence>
<organism evidence="2 3">
    <name type="scientific">Handroanthus impetiginosus</name>
    <dbReference type="NCBI Taxonomy" id="429701"/>
    <lineage>
        <taxon>Eukaryota</taxon>
        <taxon>Viridiplantae</taxon>
        <taxon>Streptophyta</taxon>
        <taxon>Embryophyta</taxon>
        <taxon>Tracheophyta</taxon>
        <taxon>Spermatophyta</taxon>
        <taxon>Magnoliopsida</taxon>
        <taxon>eudicotyledons</taxon>
        <taxon>Gunneridae</taxon>
        <taxon>Pentapetalae</taxon>
        <taxon>asterids</taxon>
        <taxon>lamiids</taxon>
        <taxon>Lamiales</taxon>
        <taxon>Bignoniaceae</taxon>
        <taxon>Crescentiina</taxon>
        <taxon>Tabebuia alliance</taxon>
        <taxon>Handroanthus</taxon>
    </lineage>
</organism>
<sequence length="124" mass="14190">MGASSTSSNRKDPAWKYVRLENFKNTCNTTYIFCDLKCSGRICRAKQHIVGGYRNVKACDKRAKEQVIIEKQIQQQSSQEEYLKSLGIDDEEEEQFEGLSREAQSKKKAKTNTKGPMDFFISHG</sequence>
<evidence type="ECO:0000256" key="1">
    <source>
        <dbReference type="SAM" id="MobiDB-lite"/>
    </source>
</evidence>
<proteinExistence type="predicted"/>
<evidence type="ECO:0000313" key="2">
    <source>
        <dbReference type="EMBL" id="PIM99897.1"/>
    </source>
</evidence>
<dbReference type="STRING" id="429701.A0A2G9G3M0"/>
<dbReference type="AlphaFoldDB" id="A0A2G9G3M0"/>
<reference evidence="3" key="1">
    <citation type="journal article" date="2018" name="Gigascience">
        <title>Genome assembly of the Pink Ipe (Handroanthus impetiginosus, Bignoniaceae), a highly valued, ecologically keystone Neotropical timber forest tree.</title>
        <authorList>
            <person name="Silva-Junior O.B."/>
            <person name="Grattapaglia D."/>
            <person name="Novaes E."/>
            <person name="Collevatti R.G."/>
        </authorList>
    </citation>
    <scope>NUCLEOTIDE SEQUENCE [LARGE SCALE GENOMIC DNA]</scope>
    <source>
        <strain evidence="3">cv. UFG-1</strain>
    </source>
</reference>
<dbReference type="Proteomes" id="UP000231279">
    <property type="component" value="Unassembled WGS sequence"/>
</dbReference>
<comment type="caution">
    <text evidence="2">The sequence shown here is derived from an EMBL/GenBank/DDBJ whole genome shotgun (WGS) entry which is preliminary data.</text>
</comment>